<dbReference type="HAMAP" id="MF_00170">
    <property type="entry name" value="Rib_5P_isom_A"/>
    <property type="match status" value="1"/>
</dbReference>
<dbReference type="GO" id="GO:0004751">
    <property type="term" value="F:ribose-5-phosphate isomerase activity"/>
    <property type="evidence" value="ECO:0007669"/>
    <property type="project" value="UniProtKB-UniRule"/>
</dbReference>
<dbReference type="PANTHER" id="PTHR11934:SF0">
    <property type="entry name" value="RIBOSE-5-PHOSPHATE ISOMERASE"/>
    <property type="match status" value="1"/>
</dbReference>
<comment type="similarity">
    <text evidence="3">Belongs to the ribose 5-phosphate isomerase family.</text>
</comment>
<dbReference type="SUPFAM" id="SSF75445">
    <property type="entry name" value="D-ribose-5-phosphate isomerase (RpiA), lid domain"/>
    <property type="match status" value="1"/>
</dbReference>
<dbReference type="Proteomes" id="UP000319342">
    <property type="component" value="Chromosome"/>
</dbReference>
<comment type="subunit">
    <text evidence="3">Homodimer.</text>
</comment>
<dbReference type="FunFam" id="3.40.50.1360:FF:000001">
    <property type="entry name" value="Ribose-5-phosphate isomerase A"/>
    <property type="match status" value="1"/>
</dbReference>
<evidence type="ECO:0000256" key="1">
    <source>
        <dbReference type="ARBA" id="ARBA00001713"/>
    </source>
</evidence>
<comment type="pathway">
    <text evidence="3">Carbohydrate degradation; pentose phosphate pathway; D-ribose 5-phosphate from D-ribulose 5-phosphate (non-oxidative stage): step 1/1.</text>
</comment>
<dbReference type="OrthoDB" id="5870696at2"/>
<feature type="binding site" evidence="3">
    <location>
        <begin position="98"/>
        <end position="101"/>
    </location>
    <ligand>
        <name>substrate</name>
    </ligand>
</feature>
<dbReference type="GO" id="GO:0005829">
    <property type="term" value="C:cytosol"/>
    <property type="evidence" value="ECO:0007669"/>
    <property type="project" value="TreeGrafter"/>
</dbReference>
<accession>A0A518D528</accession>
<dbReference type="Gene3D" id="3.30.70.260">
    <property type="match status" value="1"/>
</dbReference>
<keyword evidence="5" id="KW-1185">Reference proteome</keyword>
<dbReference type="InterPro" id="IPR020672">
    <property type="entry name" value="Ribose5P_isomerase_typA_subgr"/>
</dbReference>
<comment type="function">
    <text evidence="3">Catalyzes the reversible conversion of ribose-5-phosphate to ribulose 5-phosphate.</text>
</comment>
<proteinExistence type="inferred from homology"/>
<dbReference type="NCBIfam" id="TIGR00021">
    <property type="entry name" value="rpiA"/>
    <property type="match status" value="1"/>
</dbReference>
<reference evidence="4 5" key="1">
    <citation type="submission" date="2019-02" db="EMBL/GenBank/DDBJ databases">
        <title>Deep-cultivation of Planctomycetes and their phenomic and genomic characterization uncovers novel biology.</title>
        <authorList>
            <person name="Wiegand S."/>
            <person name="Jogler M."/>
            <person name="Boedeker C."/>
            <person name="Pinto D."/>
            <person name="Vollmers J."/>
            <person name="Rivas-Marin E."/>
            <person name="Kohn T."/>
            <person name="Peeters S.H."/>
            <person name="Heuer A."/>
            <person name="Rast P."/>
            <person name="Oberbeckmann S."/>
            <person name="Bunk B."/>
            <person name="Jeske O."/>
            <person name="Meyerdierks A."/>
            <person name="Storesund J.E."/>
            <person name="Kallscheuer N."/>
            <person name="Luecker S."/>
            <person name="Lage O.M."/>
            <person name="Pohl T."/>
            <person name="Merkel B.J."/>
            <person name="Hornburger P."/>
            <person name="Mueller R.-W."/>
            <person name="Bruemmer F."/>
            <person name="Labrenz M."/>
            <person name="Spormann A.M."/>
            <person name="Op den Camp H."/>
            <person name="Overmann J."/>
            <person name="Amann R."/>
            <person name="Jetten M.S.M."/>
            <person name="Mascher T."/>
            <person name="Medema M.H."/>
            <person name="Devos D.P."/>
            <person name="Kaster A.-K."/>
            <person name="Ovreas L."/>
            <person name="Rohde M."/>
            <person name="Galperin M.Y."/>
            <person name="Jogler C."/>
        </authorList>
    </citation>
    <scope>NUCLEOTIDE SEQUENCE [LARGE SCALE GENOMIC DNA]</scope>
    <source>
        <strain evidence="4 5">Pla163</strain>
    </source>
</reference>
<feature type="binding site" evidence="3">
    <location>
        <position position="125"/>
    </location>
    <ligand>
        <name>substrate</name>
    </ligand>
</feature>
<dbReference type="RefSeq" id="WP_145192040.1">
    <property type="nucleotide sequence ID" value="NZ_CP036290.1"/>
</dbReference>
<feature type="binding site" evidence="3">
    <location>
        <begin position="29"/>
        <end position="32"/>
    </location>
    <ligand>
        <name>substrate</name>
    </ligand>
</feature>
<dbReference type="Pfam" id="PF06026">
    <property type="entry name" value="Rib_5-P_isom_A"/>
    <property type="match status" value="1"/>
</dbReference>
<dbReference type="InterPro" id="IPR037171">
    <property type="entry name" value="NagB/RpiA_transferase-like"/>
</dbReference>
<dbReference type="NCBIfam" id="NF001924">
    <property type="entry name" value="PRK00702.1"/>
    <property type="match status" value="1"/>
</dbReference>
<dbReference type="Gene3D" id="3.40.50.1360">
    <property type="match status" value="1"/>
</dbReference>
<dbReference type="CDD" id="cd01398">
    <property type="entry name" value="RPI_A"/>
    <property type="match status" value="1"/>
</dbReference>
<gene>
    <name evidence="3 4" type="primary">rpiA</name>
    <name evidence="4" type="ORF">Pla163_37150</name>
</gene>
<evidence type="ECO:0000313" key="4">
    <source>
        <dbReference type="EMBL" id="QDU86564.1"/>
    </source>
</evidence>
<evidence type="ECO:0000256" key="2">
    <source>
        <dbReference type="ARBA" id="ARBA00023235"/>
    </source>
</evidence>
<name>A0A518D528_9BACT</name>
<sequence>MDDIARAKQAAGRRAVGFVEDGMTLGLGTGSTVRPFLDGLAERIRAEGLVVRGVPTSEATAAIARELGIPLATLAEVESIDVTVDGADEIDGQFAMIKGGGGALLREKVVARLTAREVVVVDPAKVVERLGTTFRLPVEVVPFAVPVIERTLRHLGLEPSLRGAETPAGGYRTDNGNAILDCHVPGGISDPAGLERELASLPGVVESGLFVGLAHVLVIGRPDGTSEVRERT</sequence>
<comment type="catalytic activity">
    <reaction evidence="1 3">
        <text>aldehydo-D-ribose 5-phosphate = D-ribulose 5-phosphate</text>
        <dbReference type="Rhea" id="RHEA:14657"/>
        <dbReference type="ChEBI" id="CHEBI:58121"/>
        <dbReference type="ChEBI" id="CHEBI:58273"/>
        <dbReference type="EC" id="5.3.1.6"/>
    </reaction>
</comment>
<dbReference type="AlphaFoldDB" id="A0A518D528"/>
<keyword evidence="2 3" id="KW-0413">Isomerase</keyword>
<dbReference type="PANTHER" id="PTHR11934">
    <property type="entry name" value="RIBOSE-5-PHOSPHATE ISOMERASE"/>
    <property type="match status" value="1"/>
</dbReference>
<feature type="binding site" evidence="3">
    <location>
        <begin position="85"/>
        <end position="88"/>
    </location>
    <ligand>
        <name>substrate</name>
    </ligand>
</feature>
<dbReference type="GO" id="GO:0009052">
    <property type="term" value="P:pentose-phosphate shunt, non-oxidative branch"/>
    <property type="evidence" value="ECO:0007669"/>
    <property type="project" value="UniProtKB-UniRule"/>
</dbReference>
<dbReference type="EMBL" id="CP036290">
    <property type="protein sequence ID" value="QDU86564.1"/>
    <property type="molecule type" value="Genomic_DNA"/>
</dbReference>
<organism evidence="4 5">
    <name type="scientific">Rohdeia mirabilis</name>
    <dbReference type="NCBI Taxonomy" id="2528008"/>
    <lineage>
        <taxon>Bacteria</taxon>
        <taxon>Pseudomonadati</taxon>
        <taxon>Planctomycetota</taxon>
        <taxon>Planctomycetia</taxon>
        <taxon>Planctomycetia incertae sedis</taxon>
        <taxon>Rohdeia</taxon>
    </lineage>
</organism>
<dbReference type="SUPFAM" id="SSF100950">
    <property type="entry name" value="NagB/RpiA/CoA transferase-like"/>
    <property type="match status" value="1"/>
</dbReference>
<dbReference type="EC" id="5.3.1.6" evidence="3"/>
<dbReference type="GO" id="GO:0006014">
    <property type="term" value="P:D-ribose metabolic process"/>
    <property type="evidence" value="ECO:0007669"/>
    <property type="project" value="TreeGrafter"/>
</dbReference>
<dbReference type="InterPro" id="IPR004788">
    <property type="entry name" value="Ribose5P_isomerase_type_A"/>
</dbReference>
<evidence type="ECO:0000313" key="5">
    <source>
        <dbReference type="Proteomes" id="UP000319342"/>
    </source>
</evidence>
<evidence type="ECO:0000256" key="3">
    <source>
        <dbReference type="HAMAP-Rule" id="MF_00170"/>
    </source>
</evidence>
<protein>
    <recommendedName>
        <fullName evidence="3">Ribose-5-phosphate isomerase A</fullName>
        <ecNumber evidence="3">5.3.1.6</ecNumber>
    </recommendedName>
    <alternativeName>
        <fullName evidence="3">Phosphoriboisomerase A</fullName>
        <shortName evidence="3">PRI</shortName>
    </alternativeName>
</protein>
<feature type="active site" description="Proton acceptor" evidence="3">
    <location>
        <position position="107"/>
    </location>
</feature>
<dbReference type="UniPathway" id="UPA00115">
    <property type="reaction ID" value="UER00412"/>
</dbReference>